<proteinExistence type="predicted"/>
<reference evidence="1 2" key="1">
    <citation type="submission" date="2013-01" db="EMBL/GenBank/DDBJ databases">
        <authorList>
            <person name="Harkins D.M."/>
            <person name="Durkin A.S."/>
            <person name="Brinkac L.M."/>
            <person name="Haft D.H."/>
            <person name="Selengut J.D."/>
            <person name="Sanka R."/>
            <person name="DePew J."/>
            <person name="Purushe J."/>
            <person name="Galloway R.L."/>
            <person name="Vinetz J.M."/>
            <person name="Sutton G.G."/>
            <person name="Nierman W.C."/>
            <person name="Fouts D.E."/>
        </authorList>
    </citation>
    <scope>NUCLEOTIDE SEQUENCE [LARGE SCALE GENOMIC DNA]</scope>
    <source>
        <strain evidence="1 2">Nikolaevo</strain>
    </source>
</reference>
<dbReference type="EMBL" id="ANCE01000077">
    <property type="protein sequence ID" value="EMK24956.1"/>
    <property type="molecule type" value="Genomic_DNA"/>
</dbReference>
<gene>
    <name evidence="1" type="ORF">LEP1GSC008_3145</name>
</gene>
<protein>
    <submittedName>
        <fullName evidence="1">Uncharacterized protein</fullName>
    </submittedName>
</protein>
<dbReference type="PATRIC" id="fig|1240687.3.peg.1471"/>
<accession>M6FQJ5</accession>
<organism evidence="1 2">
    <name type="scientific">Leptospira kirschneri serovar Bulgarica str. Nikolaevo</name>
    <dbReference type="NCBI Taxonomy" id="1240687"/>
    <lineage>
        <taxon>Bacteria</taxon>
        <taxon>Pseudomonadati</taxon>
        <taxon>Spirochaetota</taxon>
        <taxon>Spirochaetia</taxon>
        <taxon>Leptospirales</taxon>
        <taxon>Leptospiraceae</taxon>
        <taxon>Leptospira</taxon>
    </lineage>
</organism>
<sequence>MSSYNRVVENFVVQLTKPIQLTVGLSPKKRTGLYNNSIVEFVRKIVFLR</sequence>
<dbReference type="Proteomes" id="UP000011980">
    <property type="component" value="Unassembled WGS sequence"/>
</dbReference>
<comment type="caution">
    <text evidence="1">The sequence shown here is derived from an EMBL/GenBank/DDBJ whole genome shotgun (WGS) entry which is preliminary data.</text>
</comment>
<name>M6FQJ5_9LEPT</name>
<evidence type="ECO:0000313" key="2">
    <source>
        <dbReference type="Proteomes" id="UP000011980"/>
    </source>
</evidence>
<evidence type="ECO:0000313" key="1">
    <source>
        <dbReference type="EMBL" id="EMK24956.1"/>
    </source>
</evidence>
<dbReference type="AlphaFoldDB" id="M6FQJ5"/>